<dbReference type="GO" id="GO:0046872">
    <property type="term" value="F:metal ion binding"/>
    <property type="evidence" value="ECO:0007669"/>
    <property type="project" value="UniProtKB-KW"/>
</dbReference>
<dbReference type="PANTHER" id="PTHR43524">
    <property type="entry name" value="RADICAL SAM SUPERFAMILY PROTEIN"/>
    <property type="match status" value="1"/>
</dbReference>
<dbReference type="OrthoDB" id="9782387at2"/>
<sequence>MNKLQKAAVHLLVRYLVNDSLKKLPKAFNLAEKLDRGHLHTPQIRAVRDILLDENSLWRRFVEDLLREVDRKVLVKLVENFFINSYLDGAARARAVEARYDCNVPWAILMDPTSACNLSCTGCWAAQYGNKSSLSYEDLDSICRQGKEMGIYFYIFSGGEPLLRKRDIIRLCEEHQDCYFSAFTNGTLVDDEFCEELLRVGNFALAFSIEGDEEATDMRRGKGTYKKVIEAMERMRRHKLLFGYSTCYHRYNTESVGSDEFVDEMIAHGCRFSWNFTYIPVGKDAVTDLLATPEQRAYMYRRVREIRQTKPIFIMDFWNDGEFTNGCIAGGRRYLHINSAGDVEPCAFVHYSNVNIHEVSLLEALRSPLFMAYRRNQPFNQNHLRPCPLLDNPEALISMVKESGAQSTDMKAPEDVETLCAKTAPAAEKWARVADTLWAEHLQKEYHAERKRA</sequence>
<dbReference type="Pfam" id="PF13186">
    <property type="entry name" value="SPASM"/>
    <property type="match status" value="1"/>
</dbReference>
<dbReference type="InterPro" id="IPR058240">
    <property type="entry name" value="rSAM_sf"/>
</dbReference>
<keyword evidence="3" id="KW-0408">Iron</keyword>
<gene>
    <name evidence="6" type="ordered locus">Tph_c00840</name>
</gene>
<dbReference type="eggNOG" id="COG0535">
    <property type="taxonomic scope" value="Bacteria"/>
</dbReference>
<organism evidence="6 7">
    <name type="scientific">Thermacetogenium phaeum (strain ATCC BAA-254 / DSM 26808 / PB)</name>
    <dbReference type="NCBI Taxonomy" id="1089553"/>
    <lineage>
        <taxon>Bacteria</taxon>
        <taxon>Bacillati</taxon>
        <taxon>Bacillota</taxon>
        <taxon>Clostridia</taxon>
        <taxon>Thermoanaerobacterales</taxon>
        <taxon>Thermoanaerobacteraceae</taxon>
        <taxon>Thermacetogenium</taxon>
    </lineage>
</organism>
<dbReference type="Gene3D" id="3.20.20.70">
    <property type="entry name" value="Aldolase class I"/>
    <property type="match status" value="1"/>
</dbReference>
<evidence type="ECO:0000313" key="6">
    <source>
        <dbReference type="EMBL" id="AFV10333.1"/>
    </source>
</evidence>
<dbReference type="SFLD" id="SFLDS00029">
    <property type="entry name" value="Radical_SAM"/>
    <property type="match status" value="1"/>
</dbReference>
<dbReference type="AlphaFoldDB" id="K4LC82"/>
<keyword evidence="7" id="KW-1185">Reference proteome</keyword>
<reference evidence="6 7" key="1">
    <citation type="journal article" date="2012" name="BMC Genomics">
        <title>Genome-guided analysis of physiological and morphological traits of the fermentative acetate oxidizer Thermacetogenium phaeum.</title>
        <authorList>
            <person name="Oehler D."/>
            <person name="Poehlein A."/>
            <person name="Leimbach A."/>
            <person name="Muller N."/>
            <person name="Daniel R."/>
            <person name="Gottschalk G."/>
            <person name="Schink B."/>
        </authorList>
    </citation>
    <scope>NUCLEOTIDE SEQUENCE [LARGE SCALE GENOMIC DNA]</scope>
    <source>
        <strain evidence="7">ATCC BAA-254 / DSM 26808 / PB</strain>
    </source>
</reference>
<name>K4LC82_THEPS</name>
<dbReference type="PROSITE" id="PS51918">
    <property type="entry name" value="RADICAL_SAM"/>
    <property type="match status" value="1"/>
</dbReference>
<dbReference type="Pfam" id="PF04055">
    <property type="entry name" value="Radical_SAM"/>
    <property type="match status" value="1"/>
</dbReference>
<dbReference type="CDD" id="cd21128">
    <property type="entry name" value="SPASM_rSAM"/>
    <property type="match status" value="1"/>
</dbReference>
<feature type="domain" description="Radical SAM core" evidence="5">
    <location>
        <begin position="102"/>
        <end position="310"/>
    </location>
</feature>
<dbReference type="RefSeq" id="WP_015049253.1">
    <property type="nucleotide sequence ID" value="NC_018870.1"/>
</dbReference>
<dbReference type="PANTHER" id="PTHR43524:SF1">
    <property type="entry name" value="RADICAL SAM SUPERFAMILY PROTEIN"/>
    <property type="match status" value="1"/>
</dbReference>
<dbReference type="STRING" id="1089553.Tph_c00840"/>
<keyword evidence="1" id="KW-0949">S-adenosyl-L-methionine</keyword>
<dbReference type="KEGG" id="tpz:Tph_c00840"/>
<dbReference type="InterPro" id="IPR007197">
    <property type="entry name" value="rSAM"/>
</dbReference>
<evidence type="ECO:0000256" key="3">
    <source>
        <dbReference type="ARBA" id="ARBA00023004"/>
    </source>
</evidence>
<dbReference type="CDD" id="cd01335">
    <property type="entry name" value="Radical_SAM"/>
    <property type="match status" value="1"/>
</dbReference>
<dbReference type="GO" id="GO:0003824">
    <property type="term" value="F:catalytic activity"/>
    <property type="evidence" value="ECO:0007669"/>
    <property type="project" value="InterPro"/>
</dbReference>
<dbReference type="GO" id="GO:0051536">
    <property type="term" value="F:iron-sulfur cluster binding"/>
    <property type="evidence" value="ECO:0007669"/>
    <property type="project" value="UniProtKB-KW"/>
</dbReference>
<dbReference type="InterPro" id="IPR013785">
    <property type="entry name" value="Aldolase_TIM"/>
</dbReference>
<evidence type="ECO:0000259" key="5">
    <source>
        <dbReference type="PROSITE" id="PS51918"/>
    </source>
</evidence>
<keyword evidence="4" id="KW-0411">Iron-sulfur</keyword>
<dbReference type="Proteomes" id="UP000000467">
    <property type="component" value="Chromosome"/>
</dbReference>
<evidence type="ECO:0000256" key="2">
    <source>
        <dbReference type="ARBA" id="ARBA00022723"/>
    </source>
</evidence>
<protein>
    <submittedName>
        <fullName evidence="6">Radical SAM domain-containing protein</fullName>
    </submittedName>
</protein>
<accession>K4LC82</accession>
<dbReference type="EMBL" id="CP003732">
    <property type="protein sequence ID" value="AFV10333.1"/>
    <property type="molecule type" value="Genomic_DNA"/>
</dbReference>
<dbReference type="SFLD" id="SFLDG01067">
    <property type="entry name" value="SPASM/twitch_domain_containing"/>
    <property type="match status" value="1"/>
</dbReference>
<evidence type="ECO:0000256" key="1">
    <source>
        <dbReference type="ARBA" id="ARBA00022691"/>
    </source>
</evidence>
<dbReference type="SUPFAM" id="SSF102114">
    <property type="entry name" value="Radical SAM enzymes"/>
    <property type="match status" value="1"/>
</dbReference>
<dbReference type="HOGENOM" id="CLU_044700_0_0_9"/>
<proteinExistence type="predicted"/>
<evidence type="ECO:0000256" key="4">
    <source>
        <dbReference type="ARBA" id="ARBA00023014"/>
    </source>
</evidence>
<dbReference type="InterPro" id="IPR023885">
    <property type="entry name" value="4Fe4S-binding_SPASM_dom"/>
</dbReference>
<keyword evidence="2" id="KW-0479">Metal-binding</keyword>
<evidence type="ECO:0000313" key="7">
    <source>
        <dbReference type="Proteomes" id="UP000000467"/>
    </source>
</evidence>